<feature type="region of interest" description="Disordered" evidence="1">
    <location>
        <begin position="1"/>
        <end position="39"/>
    </location>
</feature>
<proteinExistence type="predicted"/>
<evidence type="ECO:0000313" key="2">
    <source>
        <dbReference type="EMBL" id="CAK0896505.1"/>
    </source>
</evidence>
<dbReference type="Proteomes" id="UP001189429">
    <property type="component" value="Unassembled WGS sequence"/>
</dbReference>
<keyword evidence="3" id="KW-1185">Reference proteome</keyword>
<comment type="caution">
    <text evidence="2">The sequence shown here is derived from an EMBL/GenBank/DDBJ whole genome shotgun (WGS) entry which is preliminary data.</text>
</comment>
<accession>A0ABN9XC06</accession>
<evidence type="ECO:0000313" key="3">
    <source>
        <dbReference type="Proteomes" id="UP001189429"/>
    </source>
</evidence>
<evidence type="ECO:0000256" key="1">
    <source>
        <dbReference type="SAM" id="MobiDB-lite"/>
    </source>
</evidence>
<sequence>GDVADAEGTKAQEPEAPQGGTPSGADSGGGARGSGGGCSAAATAAISSAEAARISVAKFAAAEMAAAAAKAEGKGAEISAEAEGAAACGLMVSDGGSAQQTGLRRGAGPRLRRQLCRYSPIPTRPSPFPASSSRAGGRTFLLRRSRYDSVRPVRPAREGAAGAAAAAKPVPVVALLPQSTELPTSWFSRRSAPIF</sequence>
<organism evidence="2 3">
    <name type="scientific">Prorocentrum cordatum</name>
    <dbReference type="NCBI Taxonomy" id="2364126"/>
    <lineage>
        <taxon>Eukaryota</taxon>
        <taxon>Sar</taxon>
        <taxon>Alveolata</taxon>
        <taxon>Dinophyceae</taxon>
        <taxon>Prorocentrales</taxon>
        <taxon>Prorocentraceae</taxon>
        <taxon>Prorocentrum</taxon>
    </lineage>
</organism>
<feature type="non-terminal residue" evidence="2">
    <location>
        <position position="1"/>
    </location>
</feature>
<name>A0ABN9XC06_9DINO</name>
<feature type="compositionally biased region" description="Gly residues" evidence="1">
    <location>
        <begin position="26"/>
        <end position="38"/>
    </location>
</feature>
<protein>
    <submittedName>
        <fullName evidence="2">Uncharacterized protein</fullName>
    </submittedName>
</protein>
<gene>
    <name evidence="2" type="ORF">PCOR1329_LOCUS74961</name>
</gene>
<reference evidence="2" key="1">
    <citation type="submission" date="2023-10" db="EMBL/GenBank/DDBJ databases">
        <authorList>
            <person name="Chen Y."/>
            <person name="Shah S."/>
            <person name="Dougan E. K."/>
            <person name="Thang M."/>
            <person name="Chan C."/>
        </authorList>
    </citation>
    <scope>NUCLEOTIDE SEQUENCE [LARGE SCALE GENOMIC DNA]</scope>
</reference>
<dbReference type="EMBL" id="CAUYUJ010020198">
    <property type="protein sequence ID" value="CAK0896505.1"/>
    <property type="molecule type" value="Genomic_DNA"/>
</dbReference>